<protein>
    <recommendedName>
        <fullName evidence="5">Lipoprotein</fullName>
    </recommendedName>
</protein>
<feature type="signal peptide" evidence="2">
    <location>
        <begin position="1"/>
        <end position="33"/>
    </location>
</feature>
<dbReference type="KEGG" id="satk:SA2016_1016"/>
<accession>A0A126ZYP2</accession>
<feature type="region of interest" description="Disordered" evidence="1">
    <location>
        <begin position="125"/>
        <end position="148"/>
    </location>
</feature>
<reference evidence="3 4" key="1">
    <citation type="submission" date="2016-02" db="EMBL/GenBank/DDBJ databases">
        <title>Complete genome of Sinomonas atrocyanea KCTC 3377.</title>
        <authorList>
            <person name="Kim K.M."/>
        </authorList>
    </citation>
    <scope>NUCLEOTIDE SEQUENCE [LARGE SCALE GENOMIC DNA]</scope>
    <source>
        <strain evidence="3 4">KCTC 3377</strain>
    </source>
</reference>
<name>A0A126ZYP2_9MICC</name>
<keyword evidence="4" id="KW-1185">Reference proteome</keyword>
<keyword evidence="2" id="KW-0732">Signal</keyword>
<evidence type="ECO:0008006" key="5">
    <source>
        <dbReference type="Google" id="ProtNLM"/>
    </source>
</evidence>
<dbReference type="AlphaFoldDB" id="A0A126ZYP2"/>
<proteinExistence type="predicted"/>
<dbReference type="PROSITE" id="PS51257">
    <property type="entry name" value="PROKAR_LIPOPROTEIN"/>
    <property type="match status" value="1"/>
</dbReference>
<dbReference type="EMBL" id="CP014518">
    <property type="protein sequence ID" value="AMM31701.1"/>
    <property type="molecule type" value="Genomic_DNA"/>
</dbReference>
<dbReference type="RefSeq" id="WP_141305626.1">
    <property type="nucleotide sequence ID" value="NZ_BJMO01000042.1"/>
</dbReference>
<organism evidence="3 4">
    <name type="scientific">Sinomonas atrocyanea</name>
    <dbReference type="NCBI Taxonomy" id="37927"/>
    <lineage>
        <taxon>Bacteria</taxon>
        <taxon>Bacillati</taxon>
        <taxon>Actinomycetota</taxon>
        <taxon>Actinomycetes</taxon>
        <taxon>Micrococcales</taxon>
        <taxon>Micrococcaceae</taxon>
        <taxon>Sinomonas</taxon>
    </lineage>
</organism>
<evidence type="ECO:0000256" key="1">
    <source>
        <dbReference type="SAM" id="MobiDB-lite"/>
    </source>
</evidence>
<evidence type="ECO:0000256" key="2">
    <source>
        <dbReference type="SAM" id="SignalP"/>
    </source>
</evidence>
<evidence type="ECO:0000313" key="4">
    <source>
        <dbReference type="Proteomes" id="UP000070134"/>
    </source>
</evidence>
<evidence type="ECO:0000313" key="3">
    <source>
        <dbReference type="EMBL" id="AMM31701.1"/>
    </source>
</evidence>
<dbReference type="STRING" id="37927.SA2016_1016"/>
<feature type="chain" id="PRO_5007445488" description="Lipoprotein" evidence="2">
    <location>
        <begin position="34"/>
        <end position="148"/>
    </location>
</feature>
<dbReference type="Proteomes" id="UP000070134">
    <property type="component" value="Chromosome"/>
</dbReference>
<gene>
    <name evidence="3" type="ORF">SA2016_1016</name>
</gene>
<sequence precursor="true">MRSRPGPLALRLAASLLLPAALAGCAAPGAAPAAPGTTAAAQVPSATVTVAPAVASAMAEGALSGEHCQKGVDGTWSYTATLSNQGAARAAFTVAIGLTRDTSVLDHALIQKTLAPGQTAQVSATGFGKDAPSAGTDCAAAVSQERTE</sequence>